<dbReference type="GO" id="GO:0016810">
    <property type="term" value="F:hydrolase activity, acting on carbon-nitrogen (but not peptide) bonds"/>
    <property type="evidence" value="ECO:0007669"/>
    <property type="project" value="InterPro"/>
</dbReference>
<dbReference type="OrthoDB" id="9814639at2"/>
<protein>
    <submittedName>
        <fullName evidence="4">Polysaccharide deacetylase family protein</fullName>
    </submittedName>
</protein>
<evidence type="ECO:0000256" key="1">
    <source>
        <dbReference type="ARBA" id="ARBA00004613"/>
    </source>
</evidence>
<evidence type="ECO:0000256" key="2">
    <source>
        <dbReference type="ARBA" id="ARBA00022729"/>
    </source>
</evidence>
<evidence type="ECO:0000259" key="3">
    <source>
        <dbReference type="PROSITE" id="PS51677"/>
    </source>
</evidence>
<dbReference type="CDD" id="cd10918">
    <property type="entry name" value="CE4_NodB_like_5s_6s"/>
    <property type="match status" value="1"/>
</dbReference>
<gene>
    <name evidence="4" type="ORF">FHP88_11980</name>
</gene>
<dbReference type="GO" id="GO:0005975">
    <property type="term" value="P:carbohydrate metabolic process"/>
    <property type="evidence" value="ECO:0007669"/>
    <property type="project" value="InterPro"/>
</dbReference>
<dbReference type="PROSITE" id="PS51677">
    <property type="entry name" value="NODB"/>
    <property type="match status" value="1"/>
</dbReference>
<keyword evidence="2" id="KW-0732">Signal</keyword>
<accession>A0A558DR74</accession>
<evidence type="ECO:0000313" key="4">
    <source>
        <dbReference type="EMBL" id="TVO73582.1"/>
    </source>
</evidence>
<dbReference type="InterPro" id="IPR051398">
    <property type="entry name" value="Polysacch_Deacetylase"/>
</dbReference>
<comment type="subcellular location">
    <subcellularLocation>
        <location evidence="1">Secreted</location>
    </subcellularLocation>
</comment>
<comment type="caution">
    <text evidence="4">The sequence shown here is derived from an EMBL/GenBank/DDBJ whole genome shotgun (WGS) entry which is preliminary data.</text>
</comment>
<reference evidence="4 5" key="1">
    <citation type="submission" date="2019-07" db="EMBL/GenBank/DDBJ databases">
        <title>The pathways for chlorine oxyanion respiration interact through the shared metabolite chlorate.</title>
        <authorList>
            <person name="Barnum T.P."/>
            <person name="Cheng Y."/>
            <person name="Hill K.A."/>
            <person name="Lucas L.N."/>
            <person name="Carlson H.K."/>
            <person name="Coates J.D."/>
        </authorList>
    </citation>
    <scope>NUCLEOTIDE SEQUENCE [LARGE SCALE GENOMIC DNA]</scope>
    <source>
        <strain evidence="4 5">BK-1</strain>
    </source>
</reference>
<dbReference type="PANTHER" id="PTHR34216">
    <property type="match status" value="1"/>
</dbReference>
<dbReference type="InterPro" id="IPR011330">
    <property type="entry name" value="Glyco_hydro/deAcase_b/a-brl"/>
</dbReference>
<dbReference type="EMBL" id="VMNH01000013">
    <property type="protein sequence ID" value="TVO73582.1"/>
    <property type="molecule type" value="Genomic_DNA"/>
</dbReference>
<organism evidence="4 5">
    <name type="scientific">Sedimenticola selenatireducens</name>
    <dbReference type="NCBI Taxonomy" id="191960"/>
    <lineage>
        <taxon>Bacteria</taxon>
        <taxon>Pseudomonadati</taxon>
        <taxon>Pseudomonadota</taxon>
        <taxon>Gammaproteobacteria</taxon>
        <taxon>Chromatiales</taxon>
        <taxon>Sedimenticolaceae</taxon>
        <taxon>Sedimenticola</taxon>
    </lineage>
</organism>
<evidence type="ECO:0000313" key="5">
    <source>
        <dbReference type="Proteomes" id="UP000316649"/>
    </source>
</evidence>
<dbReference type="Pfam" id="PF01522">
    <property type="entry name" value="Polysacc_deac_1"/>
    <property type="match status" value="1"/>
</dbReference>
<dbReference type="GO" id="GO:0005576">
    <property type="term" value="C:extracellular region"/>
    <property type="evidence" value="ECO:0007669"/>
    <property type="project" value="UniProtKB-SubCell"/>
</dbReference>
<dbReference type="PANTHER" id="PTHR34216:SF3">
    <property type="entry name" value="POLY-BETA-1,6-N-ACETYL-D-GLUCOSAMINE N-DEACETYLASE"/>
    <property type="match status" value="1"/>
</dbReference>
<dbReference type="SUPFAM" id="SSF88713">
    <property type="entry name" value="Glycoside hydrolase/deacetylase"/>
    <property type="match status" value="1"/>
</dbReference>
<dbReference type="Proteomes" id="UP000316649">
    <property type="component" value="Unassembled WGS sequence"/>
</dbReference>
<proteinExistence type="predicted"/>
<keyword evidence="5" id="KW-1185">Reference proteome</keyword>
<dbReference type="InterPro" id="IPR002509">
    <property type="entry name" value="NODB_dom"/>
</dbReference>
<dbReference type="AlphaFoldDB" id="A0A558DR74"/>
<feature type="domain" description="NodB homology" evidence="3">
    <location>
        <begin position="78"/>
        <end position="318"/>
    </location>
</feature>
<dbReference type="RefSeq" id="WP_144359303.1">
    <property type="nucleotide sequence ID" value="NZ_VMNH01000013.1"/>
</dbReference>
<name>A0A558DR74_9GAMM</name>
<sequence>MWKSIVIFFFRQAASYLGRNKLSILIYHRVHEVEDPMCPGEVDSNKFNWQMELVSKIFTVLPLTDAVQLLRENKLPPRSLCITFDDGYADNETVALPILQRHGLTATFFIASGYLDDGRMWNDTIIETIRSITAGKLDLTDHGFGVFRLESMEDRQNCVQSLISKLKHLPQEKRLQKTLQIASLTPKQLPTDLMMTRSQVKALSDAGMEIGGHTVSHPILLTLNPDSATKEIHNGKIQLEEITGNPVRTFAYPNGKPGVDYRMEDVDIVRKLGFECAVSTQWGVSSNTTDLYQLKRFTPWDNAPLRFLMRLMRNYFAT</sequence>
<dbReference type="Gene3D" id="3.20.20.370">
    <property type="entry name" value="Glycoside hydrolase/deacetylase"/>
    <property type="match status" value="1"/>
</dbReference>